<evidence type="ECO:0000259" key="4">
    <source>
        <dbReference type="PROSITE" id="PS51118"/>
    </source>
</evidence>
<accession>A0A6H9Y6S5</accession>
<keyword evidence="6" id="KW-1185">Reference proteome</keyword>
<name>A0A6H9Y6S5_9ACTN</name>
<keyword evidence="3" id="KW-0804">Transcription</keyword>
<dbReference type="GO" id="GO:0003677">
    <property type="term" value="F:DNA binding"/>
    <property type="evidence" value="ECO:0007669"/>
    <property type="project" value="UniProtKB-KW"/>
</dbReference>
<dbReference type="PANTHER" id="PTHR33204">
    <property type="entry name" value="TRANSCRIPTIONAL REGULATOR, MARR FAMILY"/>
    <property type="match status" value="1"/>
</dbReference>
<dbReference type="SUPFAM" id="SSF55718">
    <property type="entry name" value="SCP-like"/>
    <property type="match status" value="1"/>
</dbReference>
<dbReference type="PANTHER" id="PTHR33204:SF18">
    <property type="entry name" value="TRANSCRIPTIONAL REGULATORY PROTEIN"/>
    <property type="match status" value="1"/>
</dbReference>
<keyword evidence="2" id="KW-0238">DNA-binding</keyword>
<dbReference type="AlphaFoldDB" id="A0A6H9Y6S5"/>
<dbReference type="EMBL" id="WBMT01000031">
    <property type="protein sequence ID" value="KAB2340134.1"/>
    <property type="molecule type" value="Genomic_DNA"/>
</dbReference>
<dbReference type="InterPro" id="IPR036388">
    <property type="entry name" value="WH-like_DNA-bd_sf"/>
</dbReference>
<evidence type="ECO:0000256" key="2">
    <source>
        <dbReference type="ARBA" id="ARBA00023125"/>
    </source>
</evidence>
<evidence type="ECO:0000313" key="6">
    <source>
        <dbReference type="Proteomes" id="UP000468735"/>
    </source>
</evidence>
<dbReference type="SUPFAM" id="SSF46785">
    <property type="entry name" value="Winged helix' DNA-binding domain"/>
    <property type="match status" value="1"/>
</dbReference>
<dbReference type="Gene3D" id="1.10.10.10">
    <property type="entry name" value="Winged helix-like DNA-binding domain superfamily/Winged helix DNA-binding domain"/>
    <property type="match status" value="1"/>
</dbReference>
<dbReference type="InterPro" id="IPR036390">
    <property type="entry name" value="WH_DNA-bd_sf"/>
</dbReference>
<evidence type="ECO:0000256" key="3">
    <source>
        <dbReference type="ARBA" id="ARBA00023163"/>
    </source>
</evidence>
<dbReference type="Gene3D" id="3.30.1050.10">
    <property type="entry name" value="SCP2 sterol-binding domain"/>
    <property type="match status" value="1"/>
</dbReference>
<protein>
    <submittedName>
        <fullName evidence="5">Transcriptional regulator</fullName>
    </submittedName>
</protein>
<dbReference type="Proteomes" id="UP000468735">
    <property type="component" value="Unassembled WGS sequence"/>
</dbReference>
<evidence type="ECO:0000313" key="5">
    <source>
        <dbReference type="EMBL" id="KAB2340134.1"/>
    </source>
</evidence>
<proteinExistence type="predicted"/>
<dbReference type="OrthoDB" id="9792527at2"/>
<dbReference type="InterPro" id="IPR002577">
    <property type="entry name" value="HTH_HxlR"/>
</dbReference>
<comment type="caution">
    <text evidence="5">The sequence shown here is derived from an EMBL/GenBank/DDBJ whole genome shotgun (WGS) entry which is preliminary data.</text>
</comment>
<sequence>MIVTTAKHVAVETINGQAIAIIYEVSGGWFVSEGYEQGCPVAVALDVIGDRWTLLLLRDLTHAPMRFTDFQAINPKISPNLLTKRLRSLQDSGIVVRRQLPPPAATTVYELEPRSREALLPVLNALGRFGAFLFENAPTGPSEALLRQMRLNRHWVLAKGVDFEACYRFVLGDHDIGLTVGPATFEPSATPPQAPDATIVSDSVTLTRLFNAGHTLTAAEAAGELKITGDRAAALALLEKFSLAPLAA</sequence>
<reference evidence="5 6" key="1">
    <citation type="submission" date="2019-09" db="EMBL/GenBank/DDBJ databases">
        <title>Actinomadura physcomitrii sp. nov., a novel actinomycete isolated from moss [Physcomitrium sphaericum (Ludw) Fuernr].</title>
        <authorList>
            <person name="Zhuang X."/>
            <person name="Liu C."/>
        </authorList>
    </citation>
    <scope>NUCLEOTIDE SEQUENCE [LARGE SCALE GENOMIC DNA]</scope>
    <source>
        <strain evidence="5 6">HMC1</strain>
    </source>
</reference>
<feature type="domain" description="HTH hxlR-type" evidence="4">
    <location>
        <begin position="39"/>
        <end position="138"/>
    </location>
</feature>
<dbReference type="Pfam" id="PF01638">
    <property type="entry name" value="HxlR"/>
    <property type="match status" value="1"/>
</dbReference>
<evidence type="ECO:0000256" key="1">
    <source>
        <dbReference type="ARBA" id="ARBA00023015"/>
    </source>
</evidence>
<gene>
    <name evidence="5" type="ORF">F8566_45510</name>
</gene>
<dbReference type="InterPro" id="IPR036527">
    <property type="entry name" value="SCP2_sterol-bd_dom_sf"/>
</dbReference>
<keyword evidence="1" id="KW-0805">Transcription regulation</keyword>
<dbReference type="PROSITE" id="PS51118">
    <property type="entry name" value="HTH_HXLR"/>
    <property type="match status" value="1"/>
</dbReference>
<organism evidence="5 6">
    <name type="scientific">Actinomadura rudentiformis</name>
    <dbReference type="NCBI Taxonomy" id="359158"/>
    <lineage>
        <taxon>Bacteria</taxon>
        <taxon>Bacillati</taxon>
        <taxon>Actinomycetota</taxon>
        <taxon>Actinomycetes</taxon>
        <taxon>Streptosporangiales</taxon>
        <taxon>Thermomonosporaceae</taxon>
        <taxon>Actinomadura</taxon>
    </lineage>
</organism>